<dbReference type="Proteomes" id="UP000320461">
    <property type="component" value="Unassembled WGS sequence"/>
</dbReference>
<evidence type="ECO:0000256" key="1">
    <source>
        <dbReference type="SAM" id="MobiDB-lite"/>
    </source>
</evidence>
<comment type="caution">
    <text evidence="2">The sequence shown here is derived from an EMBL/GenBank/DDBJ whole genome shotgun (WGS) entry which is preliminary data.</text>
</comment>
<evidence type="ECO:0000313" key="3">
    <source>
        <dbReference type="Proteomes" id="UP000320461"/>
    </source>
</evidence>
<feature type="region of interest" description="Disordered" evidence="1">
    <location>
        <begin position="39"/>
        <end position="63"/>
    </location>
</feature>
<evidence type="ECO:0000313" key="2">
    <source>
        <dbReference type="EMBL" id="GEA83381.1"/>
    </source>
</evidence>
<dbReference type="AlphaFoldDB" id="A0A4Y3KFY7"/>
<dbReference type="EMBL" id="BJLQ01000004">
    <property type="protein sequence ID" value="GEA83381.1"/>
    <property type="molecule type" value="Genomic_DNA"/>
</dbReference>
<name>A0A4Y3KFY7_9CELL</name>
<keyword evidence="3" id="KW-1185">Reference proteome</keyword>
<feature type="compositionally biased region" description="Low complexity" evidence="1">
    <location>
        <begin position="39"/>
        <end position="48"/>
    </location>
</feature>
<reference evidence="2 3" key="1">
    <citation type="submission" date="2019-06" db="EMBL/GenBank/DDBJ databases">
        <title>Whole genome shotgun sequence of Cellulomonas gelida NBRC 3748.</title>
        <authorList>
            <person name="Hosoyama A."/>
            <person name="Uohara A."/>
            <person name="Ohji S."/>
            <person name="Ichikawa N."/>
        </authorList>
    </citation>
    <scope>NUCLEOTIDE SEQUENCE [LARGE SCALE GENOMIC DNA]</scope>
    <source>
        <strain evidence="2 3">NBRC 3748</strain>
    </source>
</reference>
<protein>
    <submittedName>
        <fullName evidence="2">Uncharacterized protein</fullName>
    </submittedName>
</protein>
<proteinExistence type="predicted"/>
<sequence length="63" mass="6694">MDLARFDDEIDVVVRDERPEPLGDASKLKPHVLILVTGGTRRTTTRGGEATQGLPAASGFTAS</sequence>
<gene>
    <name evidence="2" type="ORF">CGE01nite_06320</name>
</gene>
<accession>A0A4Y3KFY7</accession>
<organism evidence="2 3">
    <name type="scientific">Cellulomonas gelida</name>
    <dbReference type="NCBI Taxonomy" id="1712"/>
    <lineage>
        <taxon>Bacteria</taxon>
        <taxon>Bacillati</taxon>
        <taxon>Actinomycetota</taxon>
        <taxon>Actinomycetes</taxon>
        <taxon>Micrococcales</taxon>
        <taxon>Cellulomonadaceae</taxon>
        <taxon>Cellulomonas</taxon>
    </lineage>
</organism>